<proteinExistence type="predicted"/>
<dbReference type="PANTHER" id="PTHR47756:SF2">
    <property type="entry name" value="BLL6612 PROTEIN"/>
    <property type="match status" value="1"/>
</dbReference>
<dbReference type="SUPFAM" id="SSF88946">
    <property type="entry name" value="Sigma2 domain of RNA polymerase sigma factors"/>
    <property type="match status" value="1"/>
</dbReference>
<evidence type="ECO:0000313" key="5">
    <source>
        <dbReference type="Proteomes" id="UP000319516"/>
    </source>
</evidence>
<evidence type="ECO:0000259" key="2">
    <source>
        <dbReference type="Pfam" id="PF04542"/>
    </source>
</evidence>
<feature type="domain" description="DUF6596" evidence="3">
    <location>
        <begin position="196"/>
        <end position="292"/>
    </location>
</feature>
<accession>A0A542YNK6</accession>
<evidence type="ECO:0000256" key="1">
    <source>
        <dbReference type="SAM" id="MobiDB-lite"/>
    </source>
</evidence>
<dbReference type="EMBL" id="VFOP01000001">
    <property type="protein sequence ID" value="TQL49619.1"/>
    <property type="molecule type" value="Genomic_DNA"/>
</dbReference>
<comment type="caution">
    <text evidence="4">The sequence shown here is derived from an EMBL/GenBank/DDBJ whole genome shotgun (WGS) entry which is preliminary data.</text>
</comment>
<dbReference type="GO" id="GO:0003700">
    <property type="term" value="F:DNA-binding transcription factor activity"/>
    <property type="evidence" value="ECO:0007669"/>
    <property type="project" value="InterPro"/>
</dbReference>
<dbReference type="InterPro" id="IPR013325">
    <property type="entry name" value="RNA_pol_sigma_r2"/>
</dbReference>
<dbReference type="Proteomes" id="UP000319516">
    <property type="component" value="Unassembled WGS sequence"/>
</dbReference>
<sequence>MEPTTDPLPGSSPTATARAAAAEEARDSYGRLLAYLASSTGDIAAAEDALADAFERALTRWPEDGVPSSPQGWLLTVARNRLRDHWKSAAARTGVPLETDRHARATADGLPDEVDPDAVGDRRLELMLVCAHPAIDPAVRTPLMLNTVLGFTAAQVAVAFALPPATLAARLVRAKRRIKETRIPFVVPDRSALPERMGHLLEAVYGCYVIDWPIGGPEPTAMAAEARHLAEILADLAPDHETHGLAALINLAAARGPARLDDQGRFVPLSEQDTTRWDRDLIARGHRHLRAAQAAGGVGRFSLEAAAQALHCDRARTGATDWAALLGVHRALHRLAPTLGSAVALATVTAETDGPAAALSMLDELAERPDVGAQVARFQPAWAARGHLMDQLGRPAEAASAYEKAISLTTAPAERAHLVSRLARCAGSRDIR</sequence>
<feature type="domain" description="RNA polymerase sigma-70 region 2" evidence="2">
    <location>
        <begin position="29"/>
        <end position="90"/>
    </location>
</feature>
<dbReference type="Pfam" id="PF20239">
    <property type="entry name" value="DUF6596"/>
    <property type="match status" value="1"/>
</dbReference>
<dbReference type="PANTHER" id="PTHR47756">
    <property type="entry name" value="BLL6612 PROTEIN-RELATED"/>
    <property type="match status" value="1"/>
</dbReference>
<dbReference type="RefSeq" id="WP_228393285.1">
    <property type="nucleotide sequence ID" value="NZ_BAAAIK010000003.1"/>
</dbReference>
<name>A0A542YNK6_9MICO</name>
<organism evidence="4 5">
    <name type="scientific">Ornithinicoccus hortensis</name>
    <dbReference type="NCBI Taxonomy" id="82346"/>
    <lineage>
        <taxon>Bacteria</taxon>
        <taxon>Bacillati</taxon>
        <taxon>Actinomycetota</taxon>
        <taxon>Actinomycetes</taxon>
        <taxon>Micrococcales</taxon>
        <taxon>Intrasporangiaceae</taxon>
        <taxon>Ornithinicoccus</taxon>
    </lineage>
</organism>
<dbReference type="SUPFAM" id="SSF88659">
    <property type="entry name" value="Sigma3 and sigma4 domains of RNA polymerase sigma factors"/>
    <property type="match status" value="1"/>
</dbReference>
<dbReference type="GO" id="GO:0006352">
    <property type="term" value="P:DNA-templated transcription initiation"/>
    <property type="evidence" value="ECO:0007669"/>
    <property type="project" value="InterPro"/>
</dbReference>
<protein>
    <submittedName>
        <fullName evidence="4">RNA polymerase sigma-70 factor (ECF subfamily)</fullName>
    </submittedName>
</protein>
<dbReference type="Pfam" id="PF04542">
    <property type="entry name" value="Sigma70_r2"/>
    <property type="match status" value="1"/>
</dbReference>
<feature type="region of interest" description="Disordered" evidence="1">
    <location>
        <begin position="1"/>
        <end position="22"/>
    </location>
</feature>
<evidence type="ECO:0000313" key="4">
    <source>
        <dbReference type="EMBL" id="TQL49619.1"/>
    </source>
</evidence>
<evidence type="ECO:0000259" key="3">
    <source>
        <dbReference type="Pfam" id="PF20239"/>
    </source>
</evidence>
<dbReference type="InterPro" id="IPR046531">
    <property type="entry name" value="DUF6596"/>
</dbReference>
<dbReference type="AlphaFoldDB" id="A0A542YNK6"/>
<gene>
    <name evidence="4" type="ORF">FB467_0694</name>
</gene>
<reference evidence="4 5" key="1">
    <citation type="submission" date="2019-06" db="EMBL/GenBank/DDBJ databases">
        <title>Sequencing the genomes of 1000 actinobacteria strains.</title>
        <authorList>
            <person name="Klenk H.-P."/>
        </authorList>
    </citation>
    <scope>NUCLEOTIDE SEQUENCE [LARGE SCALE GENOMIC DNA]</scope>
    <source>
        <strain evidence="4 5">DSM 12335</strain>
    </source>
</reference>
<keyword evidence="5" id="KW-1185">Reference proteome</keyword>
<dbReference type="InterPro" id="IPR007627">
    <property type="entry name" value="RNA_pol_sigma70_r2"/>
</dbReference>
<dbReference type="Gene3D" id="1.10.1740.10">
    <property type="match status" value="1"/>
</dbReference>
<dbReference type="InterPro" id="IPR013324">
    <property type="entry name" value="RNA_pol_sigma_r3/r4-like"/>
</dbReference>